<dbReference type="EMBL" id="JAAAUY010000035">
    <property type="protein sequence ID" value="KAF9337158.1"/>
    <property type="molecule type" value="Genomic_DNA"/>
</dbReference>
<dbReference type="PIRSF" id="PIRSF005378">
    <property type="entry name" value="RNA3'_term_phos_cycl_euk"/>
    <property type="match status" value="1"/>
</dbReference>
<evidence type="ECO:0000256" key="3">
    <source>
        <dbReference type="ARBA" id="ARBA00022598"/>
    </source>
</evidence>
<proteinExistence type="inferred from homology"/>
<dbReference type="Gene3D" id="3.65.10.20">
    <property type="entry name" value="RNA 3'-terminal phosphate cyclase domain"/>
    <property type="match status" value="1"/>
</dbReference>
<evidence type="ECO:0000256" key="7">
    <source>
        <dbReference type="PIRSR" id="PIRSR005378-2"/>
    </source>
</evidence>
<keyword evidence="3" id="KW-0436">Ligase</keyword>
<dbReference type="GO" id="GO:0003963">
    <property type="term" value="F:RNA-3'-phosphate cyclase activity"/>
    <property type="evidence" value="ECO:0007669"/>
    <property type="project" value="UniProtKB-EC"/>
</dbReference>
<feature type="binding site" evidence="7">
    <location>
        <position position="101"/>
    </location>
    <ligand>
        <name>ATP</name>
        <dbReference type="ChEBI" id="CHEBI:30616"/>
    </ligand>
</feature>
<feature type="active site" description="Tele-AMP-histidine intermediate" evidence="6">
    <location>
        <position position="340"/>
    </location>
</feature>
<evidence type="ECO:0000256" key="4">
    <source>
        <dbReference type="ARBA" id="ARBA00022741"/>
    </source>
</evidence>
<gene>
    <name evidence="10" type="ORF">BG006_006035</name>
</gene>
<dbReference type="Pfam" id="PF01137">
    <property type="entry name" value="RTC"/>
    <property type="match status" value="1"/>
</dbReference>
<evidence type="ECO:0000259" key="9">
    <source>
        <dbReference type="Pfam" id="PF05189"/>
    </source>
</evidence>
<dbReference type="InterPro" id="IPR036553">
    <property type="entry name" value="RPTC_insert"/>
</dbReference>
<dbReference type="GO" id="GO:0005634">
    <property type="term" value="C:nucleus"/>
    <property type="evidence" value="ECO:0007669"/>
    <property type="project" value="TreeGrafter"/>
</dbReference>
<dbReference type="InterPro" id="IPR000228">
    <property type="entry name" value="RNA3'_term_phos_cyc"/>
</dbReference>
<dbReference type="InterPro" id="IPR037136">
    <property type="entry name" value="RNA3'_phos_cyclase_dom_sf"/>
</dbReference>
<reference evidence="10" key="1">
    <citation type="journal article" date="2020" name="Fungal Divers.">
        <title>Resolving the Mortierellaceae phylogeny through synthesis of multi-gene phylogenetics and phylogenomics.</title>
        <authorList>
            <person name="Vandepol N."/>
            <person name="Liber J."/>
            <person name="Desiro A."/>
            <person name="Na H."/>
            <person name="Kennedy M."/>
            <person name="Barry K."/>
            <person name="Grigoriev I.V."/>
            <person name="Miller A.N."/>
            <person name="O'Donnell K."/>
            <person name="Stajich J.E."/>
            <person name="Bonito G."/>
        </authorList>
    </citation>
    <scope>NUCLEOTIDE SEQUENCE</scope>
    <source>
        <strain evidence="10">NVP1</strain>
    </source>
</reference>
<dbReference type="Proteomes" id="UP000696485">
    <property type="component" value="Unassembled WGS sequence"/>
</dbReference>
<dbReference type="AlphaFoldDB" id="A0A9P5SS65"/>
<dbReference type="Gene3D" id="3.30.360.20">
    <property type="entry name" value="RNA 3'-terminal phosphate cyclase, insert domain"/>
    <property type="match status" value="1"/>
</dbReference>
<evidence type="ECO:0000313" key="10">
    <source>
        <dbReference type="EMBL" id="KAF9337158.1"/>
    </source>
</evidence>
<evidence type="ECO:0000256" key="2">
    <source>
        <dbReference type="ARBA" id="ARBA00012725"/>
    </source>
</evidence>
<name>A0A9P5SS65_9FUNG</name>
<dbReference type="PANTHER" id="PTHR11096">
    <property type="entry name" value="RNA 3' TERMINAL PHOSPHATE CYCLASE"/>
    <property type="match status" value="1"/>
</dbReference>
<feature type="domain" description="RNA 3'-terminal phosphate cyclase insert" evidence="9">
    <location>
        <begin position="202"/>
        <end position="305"/>
    </location>
</feature>
<dbReference type="InterPro" id="IPR023797">
    <property type="entry name" value="RNA3'_phos_cyclase_dom"/>
</dbReference>
<dbReference type="EC" id="6.5.1.4" evidence="2"/>
<dbReference type="InterPro" id="IPR013791">
    <property type="entry name" value="RNA3'-term_phos_cycl_insert"/>
</dbReference>
<dbReference type="SUPFAM" id="SSF52913">
    <property type="entry name" value="RNA 3'-terminal phosphate cyclase, RPTC, insert domain"/>
    <property type="match status" value="1"/>
</dbReference>
<feature type="domain" description="RNA 3'-terminal phosphate cyclase" evidence="8">
    <location>
        <begin position="8"/>
        <end position="357"/>
    </location>
</feature>
<evidence type="ECO:0000313" key="11">
    <source>
        <dbReference type="Proteomes" id="UP000696485"/>
    </source>
</evidence>
<accession>A0A9P5SS65</accession>
<comment type="catalytic activity">
    <reaction evidence="5">
        <text>a 3'-end 3'-phospho-ribonucleotide-RNA + ATP = a 3'-end 2',3'-cyclophospho-ribonucleotide-RNA + AMP + diphosphate</text>
        <dbReference type="Rhea" id="RHEA:23976"/>
        <dbReference type="Rhea" id="RHEA-COMP:10463"/>
        <dbReference type="Rhea" id="RHEA-COMP:10464"/>
        <dbReference type="ChEBI" id="CHEBI:30616"/>
        <dbReference type="ChEBI" id="CHEBI:33019"/>
        <dbReference type="ChEBI" id="CHEBI:83062"/>
        <dbReference type="ChEBI" id="CHEBI:83064"/>
        <dbReference type="ChEBI" id="CHEBI:456215"/>
        <dbReference type="EC" id="6.5.1.4"/>
    </reaction>
</comment>
<protein>
    <recommendedName>
        <fullName evidence="2">RNA 3'-terminal-phosphate cyclase (ATP)</fullName>
        <ecNumber evidence="2">6.5.1.4</ecNumber>
    </recommendedName>
</protein>
<dbReference type="PANTHER" id="PTHR11096:SF0">
    <property type="entry name" value="RNA 3'-TERMINAL PHOSPHATE CYCLASE"/>
    <property type="match status" value="1"/>
</dbReference>
<evidence type="ECO:0000256" key="6">
    <source>
        <dbReference type="PIRSR" id="PIRSR005378-1"/>
    </source>
</evidence>
<organism evidence="10 11">
    <name type="scientific">Podila minutissima</name>
    <dbReference type="NCBI Taxonomy" id="64525"/>
    <lineage>
        <taxon>Eukaryota</taxon>
        <taxon>Fungi</taxon>
        <taxon>Fungi incertae sedis</taxon>
        <taxon>Mucoromycota</taxon>
        <taxon>Mortierellomycotina</taxon>
        <taxon>Mortierellomycetes</taxon>
        <taxon>Mortierellales</taxon>
        <taxon>Mortierellaceae</taxon>
        <taxon>Podila</taxon>
    </lineage>
</organism>
<dbReference type="GO" id="GO:0005524">
    <property type="term" value="F:ATP binding"/>
    <property type="evidence" value="ECO:0007669"/>
    <property type="project" value="UniProtKB-KW"/>
</dbReference>
<keyword evidence="4 7" id="KW-0547">Nucleotide-binding</keyword>
<comment type="caution">
    <text evidence="10">The sequence shown here is derived from an EMBL/GenBank/DDBJ whole genome shotgun (WGS) entry which is preliminary data.</text>
</comment>
<evidence type="ECO:0000256" key="1">
    <source>
        <dbReference type="ARBA" id="ARBA00009206"/>
    </source>
</evidence>
<evidence type="ECO:0000256" key="5">
    <source>
        <dbReference type="ARBA" id="ARBA00024481"/>
    </source>
</evidence>
<keyword evidence="11" id="KW-1185">Reference proteome</keyword>
<comment type="similarity">
    <text evidence="1">Belongs to the RNA 3'-terminal cyclase family. Type 1 subfamily.</text>
</comment>
<dbReference type="InterPro" id="IPR013792">
    <property type="entry name" value="RNA3'P_cycl/enolpyr_Trfase_a/b"/>
</dbReference>
<dbReference type="NCBIfam" id="TIGR03399">
    <property type="entry name" value="RNA_3prim_cycl"/>
    <property type="match status" value="1"/>
</dbReference>
<dbReference type="GO" id="GO:0006396">
    <property type="term" value="P:RNA processing"/>
    <property type="evidence" value="ECO:0007669"/>
    <property type="project" value="InterPro"/>
</dbReference>
<dbReference type="InterPro" id="IPR017770">
    <property type="entry name" value="RNA3'_term_phos_cyc_type_1"/>
</dbReference>
<dbReference type="SUPFAM" id="SSF55205">
    <property type="entry name" value="EPT/RTPC-like"/>
    <property type="match status" value="2"/>
</dbReference>
<sequence>MNLDGSHDEGGGQIVRNGASYSALLQLPLTIRNIRQKRPKPGLKNQHLAGIRLVNEITNGKIKGDELHSLQVMLWPSGLQPTGSSFVADSTTAGAITLLMQVSFPVLLFCPPPSSPSSTISTQESPKQTVVLKGGTNVSFSPPIDYIIHVFNPLFTRVFCGGYQRCQIQIDRRGFMAKGGGQVTMTVNSLGSEEHILPATLLERGRVTRISGSIYTAGTLDHSVAIRLKKYVIAFLRKSEYGSIPNLAQDIAVVHEEGPHGGASGINLWAETSTGCVFGGGIIGRPRKASEEDAREACEELLRNLRHGGCVDEYFQDMMVIFMALAKGRSQVVTGPLTQHTTTAFHVAKEMTGVEFSCTRLETLAEMEAGSVAQERYLIECEGIGLSVK</sequence>
<dbReference type="Pfam" id="PF05189">
    <property type="entry name" value="RTC_insert"/>
    <property type="match status" value="1"/>
</dbReference>
<keyword evidence="7" id="KW-0067">ATP-binding</keyword>
<evidence type="ECO:0000259" key="8">
    <source>
        <dbReference type="Pfam" id="PF01137"/>
    </source>
</evidence>